<keyword evidence="3" id="KW-1185">Reference proteome</keyword>
<feature type="transmembrane region" description="Helical" evidence="1">
    <location>
        <begin position="23"/>
        <end position="45"/>
    </location>
</feature>
<dbReference type="RefSeq" id="WP_258829287.1">
    <property type="nucleotide sequence ID" value="NZ_JANUHA010000014.1"/>
</dbReference>
<sequence>MNQPIRQQINLFNPAFQPQKQVLTAPMMGVALLVLIAGIAGLAVLANAHTARLREEANQGASQLARKQARLASVNAEFAPRVKSTELEAQLVEADAQLAALRHVSGVLERGELGDSSGFAGYFKAFARQSVQGLWLTSVSVAGKDIGLKGRTTDPALVPGYIGRLTQEPLLQGKSFSSLQIGQAEPVQTQGADGKPVKSAAPYVEFSLQSVPETKAEVRP</sequence>
<reference evidence="2 3" key="1">
    <citation type="submission" date="2022-08" db="EMBL/GenBank/DDBJ databases">
        <title>Reclassification of Massilia species as members of the genera Telluria, Duganella, Pseudoduganella, Mokoshia gen. nov. and Zemynaea gen. nov. using orthogonal and non-orthogonal genome-based approaches.</title>
        <authorList>
            <person name="Bowman J.P."/>
        </authorList>
    </citation>
    <scope>NUCLEOTIDE SEQUENCE [LARGE SCALE GENOMIC DNA]</scope>
    <source>
        <strain evidence="2 3">JCM 31661</strain>
    </source>
</reference>
<keyword evidence="1" id="KW-1133">Transmembrane helix</keyword>
<evidence type="ECO:0000313" key="2">
    <source>
        <dbReference type="EMBL" id="MCS0598272.1"/>
    </source>
</evidence>
<dbReference type="EMBL" id="JANUHA010000014">
    <property type="protein sequence ID" value="MCS0598272.1"/>
    <property type="molecule type" value="Genomic_DNA"/>
</dbReference>
<keyword evidence="1" id="KW-0812">Transmembrane</keyword>
<dbReference type="InterPro" id="IPR007813">
    <property type="entry name" value="PilN"/>
</dbReference>
<keyword evidence="1" id="KW-0472">Membrane</keyword>
<proteinExistence type="predicted"/>
<comment type="caution">
    <text evidence="2">The sequence shown here is derived from an EMBL/GenBank/DDBJ whole genome shotgun (WGS) entry which is preliminary data.</text>
</comment>
<evidence type="ECO:0000313" key="3">
    <source>
        <dbReference type="Proteomes" id="UP001206572"/>
    </source>
</evidence>
<evidence type="ECO:0000256" key="1">
    <source>
        <dbReference type="SAM" id="Phobius"/>
    </source>
</evidence>
<accession>A0ABT2APU3</accession>
<dbReference type="Pfam" id="PF05137">
    <property type="entry name" value="PilN"/>
    <property type="match status" value="1"/>
</dbReference>
<name>A0ABT2APU3_9BURK</name>
<gene>
    <name evidence="2" type="ORF">NX780_18160</name>
</gene>
<dbReference type="Proteomes" id="UP001206572">
    <property type="component" value="Unassembled WGS sequence"/>
</dbReference>
<organism evidence="2 3">
    <name type="scientific">Massilia agri</name>
    <dbReference type="NCBI Taxonomy" id="1886785"/>
    <lineage>
        <taxon>Bacteria</taxon>
        <taxon>Pseudomonadati</taxon>
        <taxon>Pseudomonadota</taxon>
        <taxon>Betaproteobacteria</taxon>
        <taxon>Burkholderiales</taxon>
        <taxon>Oxalobacteraceae</taxon>
        <taxon>Telluria group</taxon>
        <taxon>Massilia</taxon>
    </lineage>
</organism>
<protein>
    <submittedName>
        <fullName evidence="2">PilN domain-containing protein</fullName>
    </submittedName>
</protein>